<evidence type="ECO:0000256" key="5">
    <source>
        <dbReference type="ARBA" id="ARBA00038063"/>
    </source>
</evidence>
<protein>
    <recommendedName>
        <fullName evidence="6 7">Peptidyl-tRNA hydrolase</fullName>
        <shortName evidence="7">Pth</shortName>
        <ecNumber evidence="1 7">3.1.1.29</ecNumber>
    </recommendedName>
</protein>
<keyword evidence="4 7" id="KW-0694">RNA-binding</keyword>
<proteinExistence type="inferred from homology"/>
<feature type="site" description="Stabilizes the basic form of H active site to accept a proton" evidence="7">
    <location>
        <position position="86"/>
    </location>
</feature>
<evidence type="ECO:0000256" key="6">
    <source>
        <dbReference type="ARBA" id="ARBA00050038"/>
    </source>
</evidence>
<evidence type="ECO:0000256" key="9">
    <source>
        <dbReference type="RuleBase" id="RU004320"/>
    </source>
</evidence>
<evidence type="ECO:0000313" key="11">
    <source>
        <dbReference type="Proteomes" id="UP000033980"/>
    </source>
</evidence>
<comment type="caution">
    <text evidence="10">The sequence shown here is derived from an EMBL/GenBank/DDBJ whole genome shotgun (WGS) entry which is preliminary data.</text>
</comment>
<dbReference type="Proteomes" id="UP000033980">
    <property type="component" value="Unassembled WGS sequence"/>
</dbReference>
<dbReference type="GO" id="GO:0072344">
    <property type="term" value="P:rescue of stalled ribosome"/>
    <property type="evidence" value="ECO:0007669"/>
    <property type="project" value="UniProtKB-UniRule"/>
</dbReference>
<feature type="binding site" evidence="7">
    <location>
        <position position="14"/>
    </location>
    <ligand>
        <name>tRNA</name>
        <dbReference type="ChEBI" id="CHEBI:17843"/>
    </ligand>
</feature>
<evidence type="ECO:0000256" key="8">
    <source>
        <dbReference type="RuleBase" id="RU000673"/>
    </source>
</evidence>
<name>A0A0G1D2H9_9BACT</name>
<dbReference type="GO" id="GO:0005737">
    <property type="term" value="C:cytoplasm"/>
    <property type="evidence" value="ECO:0007669"/>
    <property type="project" value="UniProtKB-SubCell"/>
</dbReference>
<dbReference type="PANTHER" id="PTHR17224:SF1">
    <property type="entry name" value="PEPTIDYL-TRNA HYDROLASE"/>
    <property type="match status" value="1"/>
</dbReference>
<evidence type="ECO:0000256" key="7">
    <source>
        <dbReference type="HAMAP-Rule" id="MF_00083"/>
    </source>
</evidence>
<dbReference type="InterPro" id="IPR018171">
    <property type="entry name" value="Pept_tRNA_hydro_CS"/>
</dbReference>
<dbReference type="GO" id="GO:0006515">
    <property type="term" value="P:protein quality control for misfolded or incompletely synthesized proteins"/>
    <property type="evidence" value="ECO:0007669"/>
    <property type="project" value="UniProtKB-UniRule"/>
</dbReference>
<dbReference type="GO" id="GO:0000049">
    <property type="term" value="F:tRNA binding"/>
    <property type="evidence" value="ECO:0007669"/>
    <property type="project" value="UniProtKB-UniRule"/>
</dbReference>
<dbReference type="HAMAP" id="MF_00083">
    <property type="entry name" value="Pept_tRNA_hydro_bact"/>
    <property type="match status" value="1"/>
</dbReference>
<dbReference type="SUPFAM" id="SSF53178">
    <property type="entry name" value="Peptidyl-tRNA hydrolase-like"/>
    <property type="match status" value="1"/>
</dbReference>
<evidence type="ECO:0000256" key="4">
    <source>
        <dbReference type="ARBA" id="ARBA00022884"/>
    </source>
</evidence>
<dbReference type="Gene3D" id="3.40.50.1470">
    <property type="entry name" value="Peptidyl-tRNA hydrolase"/>
    <property type="match status" value="1"/>
</dbReference>
<gene>
    <name evidence="7" type="primary">pth</name>
    <name evidence="10" type="ORF">UV68_C0056G0001</name>
</gene>
<dbReference type="GO" id="GO:0004045">
    <property type="term" value="F:peptidyl-tRNA hydrolase activity"/>
    <property type="evidence" value="ECO:0007669"/>
    <property type="project" value="UniProtKB-UniRule"/>
</dbReference>
<sequence length="172" mass="19302">MKLIVAMGNPGEKYKITRHNAGFLFVDRLTGGAVFSSEKKMETELYKNGNFIFIKPLTFMNEIGRAVRKVMDFYKLSIDDIVVVHDDLDLKIGEYKIQKGIGPKVHNGILSIEQALGDKQFLRVRLGVDNRGEERFGSGADYVLSNMNEEELETLEEVMEEAGDELAVALGL</sequence>
<organism evidence="10 11">
    <name type="scientific">Candidatus Collierbacteria bacterium GW2011_GWC2_43_12</name>
    <dbReference type="NCBI Taxonomy" id="1618390"/>
    <lineage>
        <taxon>Bacteria</taxon>
        <taxon>Candidatus Collieribacteriota</taxon>
    </lineage>
</organism>
<comment type="catalytic activity">
    <reaction evidence="7 8">
        <text>an N-acyl-L-alpha-aminoacyl-tRNA + H2O = an N-acyl-L-amino acid + a tRNA + H(+)</text>
        <dbReference type="Rhea" id="RHEA:54448"/>
        <dbReference type="Rhea" id="RHEA-COMP:10123"/>
        <dbReference type="Rhea" id="RHEA-COMP:13883"/>
        <dbReference type="ChEBI" id="CHEBI:15377"/>
        <dbReference type="ChEBI" id="CHEBI:15378"/>
        <dbReference type="ChEBI" id="CHEBI:59874"/>
        <dbReference type="ChEBI" id="CHEBI:78442"/>
        <dbReference type="ChEBI" id="CHEBI:138191"/>
        <dbReference type="EC" id="3.1.1.29"/>
    </reaction>
</comment>
<dbReference type="PROSITE" id="PS01195">
    <property type="entry name" value="PEPT_TRNA_HYDROL_1"/>
    <property type="match status" value="1"/>
</dbReference>
<reference evidence="10 11" key="1">
    <citation type="journal article" date="2015" name="Nature">
        <title>rRNA introns, odd ribosomes, and small enigmatic genomes across a large radiation of phyla.</title>
        <authorList>
            <person name="Brown C.T."/>
            <person name="Hug L.A."/>
            <person name="Thomas B.C."/>
            <person name="Sharon I."/>
            <person name="Castelle C.J."/>
            <person name="Singh A."/>
            <person name="Wilkins M.J."/>
            <person name="Williams K.H."/>
            <person name="Banfield J.F."/>
        </authorList>
    </citation>
    <scope>NUCLEOTIDE SEQUENCE [LARGE SCALE GENOMIC DNA]</scope>
</reference>
<dbReference type="CDD" id="cd00462">
    <property type="entry name" value="PTH"/>
    <property type="match status" value="1"/>
</dbReference>
<feature type="active site" description="Proton acceptor" evidence="7">
    <location>
        <position position="19"/>
    </location>
</feature>
<comment type="function">
    <text evidence="7">Catalyzes the release of premature peptidyl moieties from peptidyl-tRNA molecules trapped in stalled 50S ribosomal subunits, and thus maintains levels of free tRNAs and 50S ribosomes.</text>
</comment>
<dbReference type="AlphaFoldDB" id="A0A0G1D2H9"/>
<evidence type="ECO:0000256" key="2">
    <source>
        <dbReference type="ARBA" id="ARBA00022555"/>
    </source>
</evidence>
<dbReference type="InterPro" id="IPR036416">
    <property type="entry name" value="Pept_tRNA_hydro_sf"/>
</dbReference>
<keyword evidence="2 7" id="KW-0820">tRNA-binding</keyword>
<dbReference type="NCBIfam" id="TIGR00447">
    <property type="entry name" value="pth"/>
    <property type="match status" value="1"/>
</dbReference>
<dbReference type="InterPro" id="IPR001328">
    <property type="entry name" value="Pept_tRNA_hydro"/>
</dbReference>
<comment type="function">
    <text evidence="7">Hydrolyzes ribosome-free peptidyl-tRNAs (with 1 or more amino acids incorporated), which drop off the ribosome during protein synthesis, or as a result of ribosome stalling.</text>
</comment>
<dbReference type="Pfam" id="PF01195">
    <property type="entry name" value="Pept_tRNA_hydro"/>
    <property type="match status" value="1"/>
</dbReference>
<evidence type="ECO:0000313" key="10">
    <source>
        <dbReference type="EMBL" id="KKS91927.1"/>
    </source>
</evidence>
<evidence type="ECO:0000256" key="3">
    <source>
        <dbReference type="ARBA" id="ARBA00022801"/>
    </source>
</evidence>
<keyword evidence="3 7" id="KW-0378">Hydrolase</keyword>
<feature type="binding site" evidence="7">
    <location>
        <position position="59"/>
    </location>
    <ligand>
        <name>tRNA</name>
        <dbReference type="ChEBI" id="CHEBI:17843"/>
    </ligand>
</feature>
<feature type="binding site" evidence="7">
    <location>
        <position position="61"/>
    </location>
    <ligand>
        <name>tRNA</name>
        <dbReference type="ChEBI" id="CHEBI:17843"/>
    </ligand>
</feature>
<evidence type="ECO:0000256" key="1">
    <source>
        <dbReference type="ARBA" id="ARBA00013260"/>
    </source>
</evidence>
<dbReference type="EC" id="3.1.1.29" evidence="1 7"/>
<comment type="subunit">
    <text evidence="7">Monomer.</text>
</comment>
<feature type="binding site" evidence="7">
    <location>
        <position position="107"/>
    </location>
    <ligand>
        <name>tRNA</name>
        <dbReference type="ChEBI" id="CHEBI:17843"/>
    </ligand>
</feature>
<dbReference type="EMBL" id="LCFK01000056">
    <property type="protein sequence ID" value="KKS91927.1"/>
    <property type="molecule type" value="Genomic_DNA"/>
</dbReference>
<accession>A0A0G1D2H9</accession>
<keyword evidence="7" id="KW-0963">Cytoplasm</keyword>
<comment type="similarity">
    <text evidence="5 7 9">Belongs to the PTH family.</text>
</comment>
<feature type="site" description="Discriminates between blocked and unblocked aminoacyl-tRNA" evidence="7">
    <location>
        <position position="9"/>
    </location>
</feature>
<dbReference type="PANTHER" id="PTHR17224">
    <property type="entry name" value="PEPTIDYL-TRNA HYDROLASE"/>
    <property type="match status" value="1"/>
</dbReference>
<comment type="subcellular location">
    <subcellularLocation>
        <location evidence="7">Cytoplasm</location>
    </subcellularLocation>
</comment>